<evidence type="ECO:0000256" key="3">
    <source>
        <dbReference type="ARBA" id="ARBA00023295"/>
    </source>
</evidence>
<evidence type="ECO:0000259" key="4">
    <source>
        <dbReference type="Pfam" id="PF00933"/>
    </source>
</evidence>
<keyword evidence="6" id="KW-1185">Reference proteome</keyword>
<dbReference type="Pfam" id="PF00933">
    <property type="entry name" value="Glyco_hydro_3"/>
    <property type="match status" value="1"/>
</dbReference>
<comment type="similarity">
    <text evidence="1">Belongs to the glycosyl hydrolase 3 family.</text>
</comment>
<protein>
    <submittedName>
        <fullName evidence="5">Glycoside hydrolase family 3 protein</fullName>
    </submittedName>
</protein>
<dbReference type="GO" id="GO:0009254">
    <property type="term" value="P:peptidoglycan turnover"/>
    <property type="evidence" value="ECO:0007669"/>
    <property type="project" value="TreeGrafter"/>
</dbReference>
<comment type="caution">
    <text evidence="5">The sequence shown here is derived from an EMBL/GenBank/DDBJ whole genome shotgun (WGS) entry which is preliminary data.</text>
</comment>
<dbReference type="InterPro" id="IPR050226">
    <property type="entry name" value="NagZ_Beta-hexosaminidase"/>
</dbReference>
<dbReference type="PANTHER" id="PTHR30480:SF16">
    <property type="entry name" value="GLYCOSIDE HYDROLASE FAMILY 3 DOMAIN PROTEIN"/>
    <property type="match status" value="1"/>
</dbReference>
<feature type="domain" description="Glycoside hydrolase family 3 N-terminal" evidence="4">
    <location>
        <begin position="26"/>
        <end position="331"/>
    </location>
</feature>
<sequence>MVGQMLLLGFRGTTLEPTNPVVADLERHLGGVVLFSRDVPSGSATRNITSPAQVAALTAALRAQADPPLLVTTDQEGGRVARLGPEHGFPATRSAAQLGGLGDPAATRAAAAKMARTLRAAGVNLNLAPVVDVNVNPTNPIIGALGRSFSADPDVVAEQAAAFVRGHHDEGVLTTLKHFPGHGSSRADTHAGFVDVTGTWSEAELVPYRSLIGQGLADAVMVAHVFNATLDADHPASLSAATITGLLREELGFDGVVMSDDLQMGAITQQWSFDEAIHLAVQAGTDLLTFSNNLETFEPDLGARAHATLLDLVGRGEIDEARIAASYERIQLLKARLGRG</sequence>
<dbReference type="SUPFAM" id="SSF51445">
    <property type="entry name" value="(Trans)glycosidases"/>
    <property type="match status" value="1"/>
</dbReference>
<dbReference type="AlphaFoldDB" id="A0A552WK48"/>
<dbReference type="GO" id="GO:0004553">
    <property type="term" value="F:hydrolase activity, hydrolyzing O-glycosyl compounds"/>
    <property type="evidence" value="ECO:0007669"/>
    <property type="project" value="InterPro"/>
</dbReference>
<name>A0A552WK48_9MICO</name>
<dbReference type="GO" id="GO:0005975">
    <property type="term" value="P:carbohydrate metabolic process"/>
    <property type="evidence" value="ECO:0007669"/>
    <property type="project" value="InterPro"/>
</dbReference>
<dbReference type="InterPro" id="IPR036962">
    <property type="entry name" value="Glyco_hydro_3_N_sf"/>
</dbReference>
<dbReference type="PANTHER" id="PTHR30480">
    <property type="entry name" value="BETA-HEXOSAMINIDASE-RELATED"/>
    <property type="match status" value="1"/>
</dbReference>
<accession>A0A552WK48</accession>
<organism evidence="5 6">
    <name type="scientific">Georgenia yuyongxinii</name>
    <dbReference type="NCBI Taxonomy" id="2589797"/>
    <lineage>
        <taxon>Bacteria</taxon>
        <taxon>Bacillati</taxon>
        <taxon>Actinomycetota</taxon>
        <taxon>Actinomycetes</taxon>
        <taxon>Micrococcales</taxon>
        <taxon>Bogoriellaceae</taxon>
        <taxon>Georgenia</taxon>
    </lineage>
</organism>
<keyword evidence="3" id="KW-0326">Glycosidase</keyword>
<evidence type="ECO:0000313" key="6">
    <source>
        <dbReference type="Proteomes" id="UP000318693"/>
    </source>
</evidence>
<dbReference type="Proteomes" id="UP000318693">
    <property type="component" value="Unassembled WGS sequence"/>
</dbReference>
<gene>
    <name evidence="5" type="ORF">FJ693_18910</name>
</gene>
<reference evidence="5 6" key="1">
    <citation type="submission" date="2019-07" db="EMBL/GenBank/DDBJ databases">
        <title>Georgenia wutianyii sp. nov. and Georgenia *** sp. nov. isolated from plateau pika (Ochotona curzoniae) in the Qinghai-Tibet plateau of China.</title>
        <authorList>
            <person name="Tian Z."/>
        </authorList>
    </citation>
    <scope>NUCLEOTIDE SEQUENCE [LARGE SCALE GENOMIC DNA]</scope>
    <source>
        <strain evidence="5 6">Z446</strain>
    </source>
</reference>
<dbReference type="InterPro" id="IPR001764">
    <property type="entry name" value="Glyco_hydro_3_N"/>
</dbReference>
<dbReference type="InterPro" id="IPR017853">
    <property type="entry name" value="GH"/>
</dbReference>
<keyword evidence="2 5" id="KW-0378">Hydrolase</keyword>
<dbReference type="EMBL" id="VJXR01000102">
    <property type="protein sequence ID" value="TRW43131.1"/>
    <property type="molecule type" value="Genomic_DNA"/>
</dbReference>
<dbReference type="Gene3D" id="3.20.20.300">
    <property type="entry name" value="Glycoside hydrolase, family 3, N-terminal domain"/>
    <property type="match status" value="1"/>
</dbReference>
<evidence type="ECO:0000256" key="1">
    <source>
        <dbReference type="ARBA" id="ARBA00005336"/>
    </source>
</evidence>
<evidence type="ECO:0000313" key="5">
    <source>
        <dbReference type="EMBL" id="TRW43131.1"/>
    </source>
</evidence>
<evidence type="ECO:0000256" key="2">
    <source>
        <dbReference type="ARBA" id="ARBA00022801"/>
    </source>
</evidence>
<proteinExistence type="inferred from homology"/>